<dbReference type="Gene3D" id="3.90.226.10">
    <property type="entry name" value="2-enoyl-CoA Hydratase, Chain A, domain 1"/>
    <property type="match status" value="1"/>
</dbReference>
<dbReference type="InterPro" id="IPR029045">
    <property type="entry name" value="ClpP/crotonase-like_dom_sf"/>
</dbReference>
<keyword evidence="4" id="KW-1185">Reference proteome</keyword>
<dbReference type="Gene3D" id="2.30.42.10">
    <property type="match status" value="1"/>
</dbReference>
<dbReference type="InterPro" id="IPR005151">
    <property type="entry name" value="Tail-specific_protease"/>
</dbReference>
<dbReference type="PROSITE" id="PS51257">
    <property type="entry name" value="PROKAR_LIPOPROTEIN"/>
    <property type="match status" value="1"/>
</dbReference>
<dbReference type="Gene3D" id="3.30.750.170">
    <property type="match status" value="1"/>
</dbReference>
<dbReference type="InterPro" id="IPR036034">
    <property type="entry name" value="PDZ_sf"/>
</dbReference>
<protein>
    <submittedName>
        <fullName evidence="3">S41 family peptidase</fullName>
    </submittedName>
</protein>
<sequence>MFKYKMKPAKLLIMLCTPVLLASSCKKKDDIGSENNTYVNDWIYESMNHWYYWNTSMPASPNRSTGTESFFNSLLRKPDDRFSWIQRDYRELLNELSGVSKEAGYDFSLFLYGDNKLGGQVLYVKKGSPAEAAGLKRGDNFFKVNGAAVTYTSQASANNLVDQLYKDHTLSIGTYNAATRDFDLKKTIPLTVKEFAEHPVYLDTVYNIGGKRTGYFVYNFFSPGPTETSTVYDDAVDAAFARFKAAGITNLVLDFRYNPGGNEISTINLASLIVKGATTNDEFFHREYNANVLEEIRKDGEEALLSRKFIQKNAGIGANLEKLVIITSGHTASASELIINGLRPYMNVTLIGDTTYGKNVGSTTLYREGDRRNTWGLQPIITKAFNKNNQSDYTNGFAPDVVLQEGVDLKPLGDINDPLLAAALGKITNGRVAAPKSTKATFESTPVASSLDRKAFSFQLIEPRATLPSVFKR</sequence>
<evidence type="ECO:0000259" key="2">
    <source>
        <dbReference type="PROSITE" id="PS50106"/>
    </source>
</evidence>
<dbReference type="InterPro" id="IPR001478">
    <property type="entry name" value="PDZ"/>
</dbReference>
<organism evidence="3 4">
    <name type="scientific">Chitinophaga horti</name>
    <dbReference type="NCBI Taxonomy" id="2920382"/>
    <lineage>
        <taxon>Bacteria</taxon>
        <taxon>Pseudomonadati</taxon>
        <taxon>Bacteroidota</taxon>
        <taxon>Chitinophagia</taxon>
        <taxon>Chitinophagales</taxon>
        <taxon>Chitinophagaceae</taxon>
        <taxon>Chitinophaga</taxon>
    </lineage>
</organism>
<keyword evidence="1" id="KW-0732">Signal</keyword>
<dbReference type="Pfam" id="PF03572">
    <property type="entry name" value="Peptidase_S41"/>
    <property type="match status" value="1"/>
</dbReference>
<dbReference type="SUPFAM" id="SSF52096">
    <property type="entry name" value="ClpP/crotonase"/>
    <property type="match status" value="1"/>
</dbReference>
<dbReference type="PANTHER" id="PTHR32060:SF30">
    <property type="entry name" value="CARBOXY-TERMINAL PROCESSING PROTEASE CTPA"/>
    <property type="match status" value="1"/>
</dbReference>
<dbReference type="PANTHER" id="PTHR32060">
    <property type="entry name" value="TAIL-SPECIFIC PROTEASE"/>
    <property type="match status" value="1"/>
</dbReference>
<dbReference type="RefSeq" id="WP_264281013.1">
    <property type="nucleotide sequence ID" value="NZ_CP107006.1"/>
</dbReference>
<dbReference type="PROSITE" id="PS50106">
    <property type="entry name" value="PDZ"/>
    <property type="match status" value="1"/>
</dbReference>
<evidence type="ECO:0000313" key="3">
    <source>
        <dbReference type="EMBL" id="UYQ92813.1"/>
    </source>
</evidence>
<proteinExistence type="predicted"/>
<feature type="chain" id="PRO_5045543652" evidence="1">
    <location>
        <begin position="23"/>
        <end position="473"/>
    </location>
</feature>
<evidence type="ECO:0000313" key="4">
    <source>
        <dbReference type="Proteomes" id="UP001162741"/>
    </source>
</evidence>
<reference evidence="3" key="1">
    <citation type="submission" date="2022-10" db="EMBL/GenBank/DDBJ databases">
        <title>Chitinophaga sp. nov., isolated from soil.</title>
        <authorList>
            <person name="Jeon C.O."/>
        </authorList>
    </citation>
    <scope>NUCLEOTIDE SEQUENCE</scope>
    <source>
        <strain evidence="3">R8</strain>
    </source>
</reference>
<dbReference type="CDD" id="cd07561">
    <property type="entry name" value="Peptidase_S41_CPP_like"/>
    <property type="match status" value="1"/>
</dbReference>
<evidence type="ECO:0000256" key="1">
    <source>
        <dbReference type="SAM" id="SignalP"/>
    </source>
</evidence>
<dbReference type="InterPro" id="IPR041613">
    <property type="entry name" value="Pept_S41_N"/>
</dbReference>
<feature type="domain" description="PDZ" evidence="2">
    <location>
        <begin position="121"/>
        <end position="176"/>
    </location>
</feature>
<feature type="signal peptide" evidence="1">
    <location>
        <begin position="1"/>
        <end position="22"/>
    </location>
</feature>
<dbReference type="SUPFAM" id="SSF50156">
    <property type="entry name" value="PDZ domain-like"/>
    <property type="match status" value="1"/>
</dbReference>
<dbReference type="EMBL" id="CP107006">
    <property type="protein sequence ID" value="UYQ92813.1"/>
    <property type="molecule type" value="Genomic_DNA"/>
</dbReference>
<dbReference type="Pfam" id="PF18294">
    <property type="entry name" value="Pept_S41_N"/>
    <property type="match status" value="1"/>
</dbReference>
<gene>
    <name evidence="3" type="ORF">MKQ68_22285</name>
</gene>
<name>A0ABY6IZH6_9BACT</name>
<accession>A0ABY6IZH6</accession>
<dbReference type="Proteomes" id="UP001162741">
    <property type="component" value="Chromosome"/>
</dbReference>
<dbReference type="SMART" id="SM00245">
    <property type="entry name" value="TSPc"/>
    <property type="match status" value="1"/>
</dbReference>